<keyword evidence="6" id="KW-0812">Transmembrane</keyword>
<evidence type="ECO:0000256" key="4">
    <source>
        <dbReference type="ARBA" id="ARBA00022803"/>
    </source>
</evidence>
<evidence type="ECO:0000313" key="7">
    <source>
        <dbReference type="EMBL" id="MBZ9612370.1"/>
    </source>
</evidence>
<dbReference type="SUPFAM" id="SSF48452">
    <property type="entry name" value="TPR-like"/>
    <property type="match status" value="2"/>
</dbReference>
<keyword evidence="6" id="KW-0472">Membrane</keyword>
<dbReference type="PANTHER" id="PTHR46630:SF1">
    <property type="entry name" value="TETRATRICOPEPTIDE REPEAT PROTEIN 29"/>
    <property type="match status" value="1"/>
</dbReference>
<evidence type="ECO:0000256" key="5">
    <source>
        <dbReference type="ARBA" id="ARBA00038253"/>
    </source>
</evidence>
<dbReference type="InterPro" id="IPR051476">
    <property type="entry name" value="Bac_ResReg_Asp_Phosphatase"/>
</dbReference>
<feature type="transmembrane region" description="Helical" evidence="6">
    <location>
        <begin position="428"/>
        <end position="447"/>
    </location>
</feature>
<keyword evidence="3" id="KW-0677">Repeat</keyword>
<dbReference type="RefSeq" id="WP_205311502.1">
    <property type="nucleotide sequence ID" value="NZ_JAERPS020000004.1"/>
</dbReference>
<dbReference type="SMART" id="SM00028">
    <property type="entry name" value="TPR"/>
    <property type="match status" value="5"/>
</dbReference>
<evidence type="ECO:0000256" key="1">
    <source>
        <dbReference type="ARBA" id="ARBA00004496"/>
    </source>
</evidence>
<comment type="similarity">
    <text evidence="5">Belongs to the Rap family.</text>
</comment>
<comment type="subcellular location">
    <subcellularLocation>
        <location evidence="1">Cytoplasm</location>
    </subcellularLocation>
</comment>
<dbReference type="Proteomes" id="UP000663814">
    <property type="component" value="Unassembled WGS sequence"/>
</dbReference>
<comment type="caution">
    <text evidence="7">The sequence shown here is derived from an EMBL/GenBank/DDBJ whole genome shotgun (WGS) entry which is preliminary data.</text>
</comment>
<organism evidence="7 8">
    <name type="scientific">Rheinheimera maricola</name>
    <dbReference type="NCBI Taxonomy" id="2793282"/>
    <lineage>
        <taxon>Bacteria</taxon>
        <taxon>Pseudomonadati</taxon>
        <taxon>Pseudomonadota</taxon>
        <taxon>Gammaproteobacteria</taxon>
        <taxon>Chromatiales</taxon>
        <taxon>Chromatiaceae</taxon>
        <taxon>Rheinheimera</taxon>
    </lineage>
</organism>
<dbReference type="EMBL" id="JAERPS020000004">
    <property type="protein sequence ID" value="MBZ9612370.1"/>
    <property type="molecule type" value="Genomic_DNA"/>
</dbReference>
<evidence type="ECO:0000256" key="3">
    <source>
        <dbReference type="ARBA" id="ARBA00022737"/>
    </source>
</evidence>
<feature type="transmembrane region" description="Helical" evidence="6">
    <location>
        <begin position="7"/>
        <end position="29"/>
    </location>
</feature>
<keyword evidence="6" id="KW-1133">Transmembrane helix</keyword>
<keyword evidence="2" id="KW-0963">Cytoplasm</keyword>
<accession>A0ABS7X9Y8</accession>
<dbReference type="PANTHER" id="PTHR46630">
    <property type="entry name" value="TETRATRICOPEPTIDE REPEAT PROTEIN 29"/>
    <property type="match status" value="1"/>
</dbReference>
<name>A0ABS7X9Y8_9GAMM</name>
<dbReference type="Gene3D" id="1.25.40.10">
    <property type="entry name" value="Tetratricopeptide repeat domain"/>
    <property type="match status" value="2"/>
</dbReference>
<evidence type="ECO:0000256" key="2">
    <source>
        <dbReference type="ARBA" id="ARBA00022490"/>
    </source>
</evidence>
<keyword evidence="4" id="KW-0802">TPR repeat</keyword>
<reference evidence="7 8" key="1">
    <citation type="submission" date="2021-08" db="EMBL/GenBank/DDBJ databases">
        <title>Rheinheimera aquimaris sp. nov., isolated from seawater of the East Sea in Korea.</title>
        <authorList>
            <person name="Kim K.H."/>
            <person name="Wenting R."/>
            <person name="Kim K.R."/>
            <person name="Jeon C.O."/>
        </authorList>
    </citation>
    <scope>NUCLEOTIDE SEQUENCE [LARGE SCALE GENOMIC DNA]</scope>
    <source>
        <strain evidence="7 8">MA-13</strain>
    </source>
</reference>
<protein>
    <recommendedName>
        <fullName evidence="9">Tetratricopeptide repeat protein</fullName>
    </recommendedName>
</protein>
<evidence type="ECO:0000313" key="8">
    <source>
        <dbReference type="Proteomes" id="UP000663814"/>
    </source>
</evidence>
<evidence type="ECO:0000256" key="6">
    <source>
        <dbReference type="SAM" id="Phobius"/>
    </source>
</evidence>
<dbReference type="InterPro" id="IPR019734">
    <property type="entry name" value="TPR_rpt"/>
</dbReference>
<evidence type="ECO:0008006" key="9">
    <source>
        <dbReference type="Google" id="ProtNLM"/>
    </source>
</evidence>
<proteinExistence type="inferred from homology"/>
<keyword evidence="8" id="KW-1185">Reference proteome</keyword>
<sequence length="468" mass="53826">MNKFVSYILFIIMLGTSFGVAANAMPAWLQQVSEQKQQQPEAMLTLMQQHRAELDSLNREHQVQWYYLQAVLFDTLGRHHQQQQAAEQGLQILGDELAIVRVQLLYELGFAREMQTDYATALQHYQQGLALANSLENEKYILLGQINQAAILTVRNDDQGALALLKDTYQRAVNLADSEVLAEVNAELGLLYTSLGYDDEAISLLKVALAQYEQLGWPKSQITVLYNLARTYSYLQQYDLSLQTYNKMLQKSLQLHDYVNLYHAYLGLAISSINSKNGEAALSYINKAEDYLPKLQSNAHIATHHYEKALIYKKLDQISLALQHVLLAEQSLDKEGLQDDVASRLAIWHLKAQLMAAQGEYERAYRQLYDFVAEYQLMRDQENELAFEQLRLGMSHDQLQQKNRALQQDLGLKAMQLEQAGREQQHQFVWLLLLSGLTVLLLMLLIWQHYQVRQHRRAQAQQGTQEKL</sequence>
<gene>
    <name evidence="7" type="ORF">I4W93_012260</name>
</gene>
<dbReference type="InterPro" id="IPR011990">
    <property type="entry name" value="TPR-like_helical_dom_sf"/>
</dbReference>